<dbReference type="PROSITE" id="PS00108">
    <property type="entry name" value="PROTEIN_KINASE_ST"/>
    <property type="match status" value="1"/>
</dbReference>
<dbReference type="FunFam" id="3.30.200.20:FF:000910">
    <property type="entry name" value="Cysteine-rich receptor-like protein kinase 11"/>
    <property type="match status" value="1"/>
</dbReference>
<comment type="catalytic activity">
    <reaction evidence="14 16">
        <text>L-threonyl-[protein] + ATP = O-phospho-L-threonyl-[protein] + ADP + H(+)</text>
        <dbReference type="Rhea" id="RHEA:46608"/>
        <dbReference type="Rhea" id="RHEA-COMP:11060"/>
        <dbReference type="Rhea" id="RHEA-COMP:11605"/>
        <dbReference type="ChEBI" id="CHEBI:15378"/>
        <dbReference type="ChEBI" id="CHEBI:30013"/>
        <dbReference type="ChEBI" id="CHEBI:30616"/>
        <dbReference type="ChEBI" id="CHEBI:61977"/>
        <dbReference type="ChEBI" id="CHEBI:456216"/>
        <dbReference type="EC" id="2.7.11.1"/>
    </reaction>
</comment>
<feature type="domain" description="Apple" evidence="24">
    <location>
        <begin position="334"/>
        <end position="418"/>
    </location>
</feature>
<evidence type="ECO:0000256" key="1">
    <source>
        <dbReference type="ARBA" id="ARBA00004479"/>
    </source>
</evidence>
<dbReference type="PANTHER" id="PTHR32444">
    <property type="entry name" value="BULB-TYPE LECTIN DOMAIN-CONTAINING PROTEIN"/>
    <property type="match status" value="1"/>
</dbReference>
<keyword evidence="3 17" id="KW-0245">EGF-like domain</keyword>
<feature type="domain" description="Protein kinase" evidence="21">
    <location>
        <begin position="460"/>
        <end position="727"/>
    </location>
</feature>
<dbReference type="EC" id="2.7.11.1" evidence="16"/>
<evidence type="ECO:0000256" key="19">
    <source>
        <dbReference type="SAM" id="Phobius"/>
    </source>
</evidence>
<evidence type="ECO:0000256" key="3">
    <source>
        <dbReference type="ARBA" id="ARBA00022536"/>
    </source>
</evidence>
<sequence length="767" mass="84410">MVRRALLLLFLIAVCFAGDNLTPDEPLLDASDATLISSGDKFELGFFSPDPTSPNRYVGIWFYNMAPQTVVWVANRRTPVVGRSGNLSVTSAGMLILSDGNSTIWSSSGSPALANPVARLLDTGNFVVGETGSSGSPTWQSFDLPTDTLLPGMQIGINLTSGRRANLTAWRTAVDPSPGDFVMGVDWRGVPQMVVWRGTQPYWRAGPSNGLYLSGAPQMYTENLVDYQYTIDGRDFLLGYTLRNPSITTRITLNYSGLNQIQTWVDGSQAWNVRGYVPLDPCDYYGTCGPYGVCYPNTSPLCQCLPGFHPENEHNWDLLRDWSDGCLRNTNLDCRNGTDGFFKQSGVKLPDTSTAELYESINLDECETRCLSNCSCAAYASANISSGGSGCIIWTAAPTDIKCFSDSGSGQDLYIRLAAADMIAISESSKSNRGRQAMIISVSCAGIFLAALVASVLLIRKMRRSTANPTSSDLFFYSTISSHNNRGSLREGQEIAVKRLSKTSAQGADEFKNEVMLIAKLQHRNLVRLLGCCIQAGERILMYEYMPHGSLDTFLFDIENRLLADWQTRYNIIVGIARGLLYLHHDSRYRIIHRDLKLSNILLDKDLTPKISDFGMARIFGGDEMMGNTTKVVGTYGYMSPEYAMDGIFSIKSDVFSFGVIMLEILWSLWKEDKALELVDDSLAQSFPINEVLACIKVGLLCVQERPEDRPTMSSVLLMLSSDASMLPEPKPPGFVVTKEPSETDTSTSKGDSLTRNHLSITVLDGR</sequence>
<dbReference type="SUPFAM" id="SSF51110">
    <property type="entry name" value="alpha-D-mannose-specific plant lectins"/>
    <property type="match status" value="1"/>
</dbReference>
<dbReference type="CDD" id="cd00028">
    <property type="entry name" value="B_lectin"/>
    <property type="match status" value="1"/>
</dbReference>
<accession>A0A8J5GEG5</accession>
<dbReference type="InterPro" id="IPR000858">
    <property type="entry name" value="S_locus_glycoprot_dom"/>
</dbReference>
<evidence type="ECO:0000259" key="23">
    <source>
        <dbReference type="PROSITE" id="PS50927"/>
    </source>
</evidence>
<keyword evidence="10 19" id="KW-1133">Transmembrane helix</keyword>
<dbReference type="GO" id="GO:0051707">
    <property type="term" value="P:response to other organism"/>
    <property type="evidence" value="ECO:0007669"/>
    <property type="project" value="UniProtKB-ARBA"/>
</dbReference>
<evidence type="ECO:0000259" key="24">
    <source>
        <dbReference type="PROSITE" id="PS50948"/>
    </source>
</evidence>
<dbReference type="Pfam" id="PF08276">
    <property type="entry name" value="PAN_2"/>
    <property type="match status" value="1"/>
</dbReference>
<evidence type="ECO:0000256" key="16">
    <source>
        <dbReference type="PIRNR" id="PIRNR000641"/>
    </source>
</evidence>
<dbReference type="CDD" id="cd01098">
    <property type="entry name" value="PAN_AP_plant"/>
    <property type="match status" value="1"/>
</dbReference>
<feature type="compositionally biased region" description="Polar residues" evidence="18">
    <location>
        <begin position="744"/>
        <end position="759"/>
    </location>
</feature>
<dbReference type="GO" id="GO:0048544">
    <property type="term" value="P:recognition of pollen"/>
    <property type="evidence" value="ECO:0007669"/>
    <property type="project" value="InterPro"/>
</dbReference>
<dbReference type="Pfam" id="PF07714">
    <property type="entry name" value="PK_Tyr_Ser-Thr"/>
    <property type="match status" value="1"/>
</dbReference>
<keyword evidence="2 16" id="KW-0723">Serine/threonine-protein kinase</keyword>
<dbReference type="EMBL" id="JACMSC010000011">
    <property type="protein sequence ID" value="KAG6502147.1"/>
    <property type="molecule type" value="Genomic_DNA"/>
</dbReference>
<dbReference type="PANTHER" id="PTHR32444:SF183">
    <property type="entry name" value="APPLE DOMAIN-CONTAINING PROTEIN"/>
    <property type="match status" value="1"/>
</dbReference>
<dbReference type="PIRSF" id="PIRSF000641">
    <property type="entry name" value="SRK"/>
    <property type="match status" value="1"/>
</dbReference>
<keyword evidence="7 16" id="KW-0547">Nucleotide-binding</keyword>
<dbReference type="AlphaFoldDB" id="A0A8J5GEG5"/>
<feature type="domain" description="EGF-like" evidence="22">
    <location>
        <begin position="278"/>
        <end position="314"/>
    </location>
</feature>
<keyword evidence="5 19" id="KW-0812">Transmembrane</keyword>
<dbReference type="GO" id="GO:0016020">
    <property type="term" value="C:membrane"/>
    <property type="evidence" value="ECO:0007669"/>
    <property type="project" value="UniProtKB-SubCell"/>
</dbReference>
<comment type="subcellular location">
    <subcellularLocation>
        <location evidence="1">Membrane</location>
        <topology evidence="1">Single-pass type I membrane protein</topology>
    </subcellularLocation>
</comment>
<keyword evidence="6 20" id="KW-0732">Signal</keyword>
<dbReference type="SUPFAM" id="SSF56112">
    <property type="entry name" value="Protein kinase-like (PK-like)"/>
    <property type="match status" value="1"/>
</dbReference>
<dbReference type="InterPro" id="IPR011009">
    <property type="entry name" value="Kinase-like_dom_sf"/>
</dbReference>
<dbReference type="FunFam" id="1.10.510.10:FF:000060">
    <property type="entry name" value="G-type lectin S-receptor-like serine/threonine-protein kinase"/>
    <property type="match status" value="1"/>
</dbReference>
<dbReference type="Gene3D" id="3.50.4.10">
    <property type="entry name" value="Hepatocyte Growth Factor"/>
    <property type="match status" value="1"/>
</dbReference>
<evidence type="ECO:0000259" key="21">
    <source>
        <dbReference type="PROSITE" id="PS50011"/>
    </source>
</evidence>
<dbReference type="Pfam" id="PF11883">
    <property type="entry name" value="DUF3403"/>
    <property type="match status" value="1"/>
</dbReference>
<keyword evidence="12" id="KW-1015">Disulfide bond</keyword>
<dbReference type="Gene3D" id="3.30.200.20">
    <property type="entry name" value="Phosphorylase Kinase, domain 1"/>
    <property type="match status" value="1"/>
</dbReference>
<dbReference type="PROSITE" id="PS50026">
    <property type="entry name" value="EGF_3"/>
    <property type="match status" value="1"/>
</dbReference>
<dbReference type="PROSITE" id="PS50948">
    <property type="entry name" value="PAN"/>
    <property type="match status" value="1"/>
</dbReference>
<evidence type="ECO:0000256" key="12">
    <source>
        <dbReference type="ARBA" id="ARBA00023157"/>
    </source>
</evidence>
<evidence type="ECO:0000256" key="18">
    <source>
        <dbReference type="SAM" id="MobiDB-lite"/>
    </source>
</evidence>
<dbReference type="Pfam" id="PF01453">
    <property type="entry name" value="B_lectin"/>
    <property type="match status" value="1"/>
</dbReference>
<feature type="domain" description="Bulb-type lectin" evidence="23">
    <location>
        <begin position="19"/>
        <end position="141"/>
    </location>
</feature>
<feature type="transmembrane region" description="Helical" evidence="19">
    <location>
        <begin position="437"/>
        <end position="459"/>
    </location>
</feature>
<evidence type="ECO:0000256" key="4">
    <source>
        <dbReference type="ARBA" id="ARBA00022679"/>
    </source>
</evidence>
<dbReference type="PROSITE" id="PS50011">
    <property type="entry name" value="PROTEIN_KINASE_DOM"/>
    <property type="match status" value="1"/>
</dbReference>
<evidence type="ECO:0000256" key="17">
    <source>
        <dbReference type="PROSITE-ProRule" id="PRU00076"/>
    </source>
</evidence>
<keyword evidence="13" id="KW-0325">Glycoprotein</keyword>
<protein>
    <recommendedName>
        <fullName evidence="16">Receptor-like serine/threonine-protein kinase</fullName>
        <ecNumber evidence="16">2.7.11.1</ecNumber>
    </recommendedName>
</protein>
<dbReference type="InterPro" id="IPR008271">
    <property type="entry name" value="Ser/Thr_kinase_AS"/>
</dbReference>
<feature type="signal peptide" evidence="20">
    <location>
        <begin position="1"/>
        <end position="17"/>
    </location>
</feature>
<feature type="region of interest" description="Disordered" evidence="18">
    <location>
        <begin position="728"/>
        <end position="759"/>
    </location>
</feature>
<evidence type="ECO:0000256" key="2">
    <source>
        <dbReference type="ARBA" id="ARBA00022527"/>
    </source>
</evidence>
<evidence type="ECO:0000256" key="5">
    <source>
        <dbReference type="ARBA" id="ARBA00022692"/>
    </source>
</evidence>
<dbReference type="SMART" id="SM00473">
    <property type="entry name" value="PAN_AP"/>
    <property type="match status" value="1"/>
</dbReference>
<dbReference type="Proteomes" id="UP000734854">
    <property type="component" value="Unassembled WGS sequence"/>
</dbReference>
<evidence type="ECO:0000256" key="15">
    <source>
        <dbReference type="ARBA" id="ARBA00048679"/>
    </source>
</evidence>
<dbReference type="SMART" id="SM00220">
    <property type="entry name" value="S_TKc"/>
    <property type="match status" value="1"/>
</dbReference>
<keyword evidence="8 16" id="KW-0418">Kinase</keyword>
<dbReference type="GO" id="GO:0005524">
    <property type="term" value="F:ATP binding"/>
    <property type="evidence" value="ECO:0007669"/>
    <property type="project" value="UniProtKB-KW"/>
</dbReference>
<dbReference type="Pfam" id="PF00954">
    <property type="entry name" value="S_locus_glycop"/>
    <property type="match status" value="1"/>
</dbReference>
<keyword evidence="26" id="KW-1185">Reference proteome</keyword>
<evidence type="ECO:0000256" key="20">
    <source>
        <dbReference type="SAM" id="SignalP"/>
    </source>
</evidence>
<dbReference type="InterPro" id="IPR001480">
    <property type="entry name" value="Bulb-type_lectin_dom"/>
</dbReference>
<dbReference type="InterPro" id="IPR001245">
    <property type="entry name" value="Ser-Thr/Tyr_kinase_cat_dom"/>
</dbReference>
<dbReference type="InterPro" id="IPR000719">
    <property type="entry name" value="Prot_kinase_dom"/>
</dbReference>
<comment type="catalytic activity">
    <reaction evidence="15 16">
        <text>L-seryl-[protein] + ATP = O-phospho-L-seryl-[protein] + ADP + H(+)</text>
        <dbReference type="Rhea" id="RHEA:17989"/>
        <dbReference type="Rhea" id="RHEA-COMP:9863"/>
        <dbReference type="Rhea" id="RHEA-COMP:11604"/>
        <dbReference type="ChEBI" id="CHEBI:15378"/>
        <dbReference type="ChEBI" id="CHEBI:29999"/>
        <dbReference type="ChEBI" id="CHEBI:30616"/>
        <dbReference type="ChEBI" id="CHEBI:83421"/>
        <dbReference type="ChEBI" id="CHEBI:456216"/>
        <dbReference type="EC" id="2.7.11.1"/>
    </reaction>
</comment>
<evidence type="ECO:0000256" key="6">
    <source>
        <dbReference type="ARBA" id="ARBA00022729"/>
    </source>
</evidence>
<dbReference type="PROSITE" id="PS50927">
    <property type="entry name" value="BULB_LECTIN"/>
    <property type="match status" value="1"/>
</dbReference>
<organism evidence="25 26">
    <name type="scientific">Zingiber officinale</name>
    <name type="common">Ginger</name>
    <name type="synonym">Amomum zingiber</name>
    <dbReference type="NCBI Taxonomy" id="94328"/>
    <lineage>
        <taxon>Eukaryota</taxon>
        <taxon>Viridiplantae</taxon>
        <taxon>Streptophyta</taxon>
        <taxon>Embryophyta</taxon>
        <taxon>Tracheophyta</taxon>
        <taxon>Spermatophyta</taxon>
        <taxon>Magnoliopsida</taxon>
        <taxon>Liliopsida</taxon>
        <taxon>Zingiberales</taxon>
        <taxon>Zingiberaceae</taxon>
        <taxon>Zingiber</taxon>
    </lineage>
</organism>
<comment type="caution">
    <text evidence="25">The sequence shown here is derived from an EMBL/GenBank/DDBJ whole genome shotgun (WGS) entry which is preliminary data.</text>
</comment>
<dbReference type="InterPro" id="IPR036426">
    <property type="entry name" value="Bulb-type_lectin_dom_sf"/>
</dbReference>
<evidence type="ECO:0000256" key="13">
    <source>
        <dbReference type="ARBA" id="ARBA00023180"/>
    </source>
</evidence>
<evidence type="ECO:0000313" key="26">
    <source>
        <dbReference type="Proteomes" id="UP000734854"/>
    </source>
</evidence>
<feature type="chain" id="PRO_5035204768" description="Receptor-like serine/threonine-protein kinase" evidence="20">
    <location>
        <begin position="18"/>
        <end position="767"/>
    </location>
</feature>
<gene>
    <name evidence="25" type="ORF">ZIOFF_042036</name>
</gene>
<comment type="similarity">
    <text evidence="16">Belongs to the protein kinase superfamily. Ser/Thr protein kinase family.</text>
</comment>
<dbReference type="InterPro" id="IPR024171">
    <property type="entry name" value="SRK-like_kinase"/>
</dbReference>
<evidence type="ECO:0000256" key="7">
    <source>
        <dbReference type="ARBA" id="ARBA00022741"/>
    </source>
</evidence>
<dbReference type="InterPro" id="IPR000742">
    <property type="entry name" value="EGF"/>
</dbReference>
<dbReference type="GO" id="GO:0004674">
    <property type="term" value="F:protein serine/threonine kinase activity"/>
    <property type="evidence" value="ECO:0007669"/>
    <property type="project" value="UniProtKB-KW"/>
</dbReference>
<comment type="caution">
    <text evidence="17">Lacks conserved residue(s) required for the propagation of feature annotation.</text>
</comment>
<evidence type="ECO:0000256" key="14">
    <source>
        <dbReference type="ARBA" id="ARBA00047899"/>
    </source>
</evidence>
<dbReference type="SMART" id="SM00108">
    <property type="entry name" value="B_lectin"/>
    <property type="match status" value="1"/>
</dbReference>
<proteinExistence type="inferred from homology"/>
<evidence type="ECO:0000259" key="22">
    <source>
        <dbReference type="PROSITE" id="PS50026"/>
    </source>
</evidence>
<evidence type="ECO:0000256" key="11">
    <source>
        <dbReference type="ARBA" id="ARBA00023136"/>
    </source>
</evidence>
<name>A0A8J5GEG5_ZINOF</name>
<evidence type="ECO:0000256" key="10">
    <source>
        <dbReference type="ARBA" id="ARBA00022989"/>
    </source>
</evidence>
<keyword evidence="11 19" id="KW-0472">Membrane</keyword>
<reference evidence="25 26" key="1">
    <citation type="submission" date="2020-08" db="EMBL/GenBank/DDBJ databases">
        <title>Plant Genome Project.</title>
        <authorList>
            <person name="Zhang R.-G."/>
        </authorList>
    </citation>
    <scope>NUCLEOTIDE SEQUENCE [LARGE SCALE GENOMIC DNA]</scope>
    <source>
        <tissue evidence="25">Rhizome</tissue>
    </source>
</reference>
<keyword evidence="4 16" id="KW-0808">Transferase</keyword>
<keyword evidence="9 16" id="KW-0067">ATP-binding</keyword>
<dbReference type="InterPro" id="IPR021820">
    <property type="entry name" value="S-locus_recpt_kinase_C"/>
</dbReference>
<dbReference type="Gene3D" id="1.10.510.10">
    <property type="entry name" value="Transferase(Phosphotransferase) domain 1"/>
    <property type="match status" value="1"/>
</dbReference>
<evidence type="ECO:0000313" key="25">
    <source>
        <dbReference type="EMBL" id="KAG6502147.1"/>
    </source>
</evidence>
<dbReference type="InterPro" id="IPR003609">
    <property type="entry name" value="Pan_app"/>
</dbReference>
<evidence type="ECO:0000256" key="9">
    <source>
        <dbReference type="ARBA" id="ARBA00022840"/>
    </source>
</evidence>
<evidence type="ECO:0000256" key="8">
    <source>
        <dbReference type="ARBA" id="ARBA00022777"/>
    </source>
</evidence>
<dbReference type="Gene3D" id="2.90.10.10">
    <property type="entry name" value="Bulb-type lectin domain"/>
    <property type="match status" value="1"/>
</dbReference>